<dbReference type="FunFam" id="1.10.150.20:FF:000070">
    <property type="entry name" value="DNA polymerase I, putative"/>
    <property type="match status" value="1"/>
</dbReference>
<dbReference type="InterPro" id="IPR043502">
    <property type="entry name" value="DNA/RNA_pol_sf"/>
</dbReference>
<dbReference type="AlphaFoldDB" id="F0ZMW2"/>
<sequence>MRYYIQSLHIQREDNKFFNIFLNIEMKILPIFAMMEYVGIGFNEKVSESGKHLIQRKIEYLDYKAHVLLPGKTFSLSSGDNVSEILFTDLKIPPPEIAKSTSRKNRLKKQYYLTNSVVLEQINHYHPLPSIISEYRVLTHHISHYIDVLGKYLFRSDHYQMDRIYSTIQQTIVPTGRIAMENPNLQNISHPIDFKRAPEIDFSQESIKSFNESLDRFEYLSDEHYLSLLQMDKSCDVITVSIRNAFIPANGCKLLSVDYGQLELRILTHLSQDPKLMEMFNCNINIDIFKYVAHQVGNIPYDSVTDSDRQQAKHLVYGILYGMGIKSIASELHIPIEQARGKLENFKKTYNKLIEYLEMVEENVIQNGYIATLFGRVRNFSNIHSCKIDNNEISKVKRAARNSIPQGTAADIAKMAMIKIQDELDKNHFKAQMILQLHDEILFEVPENELYQSAQIIKYSMENVVKLSVSLPIKMSIGPNWGSLKPFEV</sequence>
<dbReference type="Proteomes" id="UP000001064">
    <property type="component" value="Unassembled WGS sequence"/>
</dbReference>
<dbReference type="Gene3D" id="1.10.150.20">
    <property type="entry name" value="5' to 3' exonuclease, C-terminal subdomain"/>
    <property type="match status" value="1"/>
</dbReference>
<keyword evidence="9" id="KW-1185">Reference proteome</keyword>
<dbReference type="InterPro" id="IPR019760">
    <property type="entry name" value="DNA-dir_DNA_pol_A_CS"/>
</dbReference>
<name>F0ZMW2_DICPU</name>
<organism evidence="8 9">
    <name type="scientific">Dictyostelium purpureum</name>
    <name type="common">Slime mold</name>
    <dbReference type="NCBI Taxonomy" id="5786"/>
    <lineage>
        <taxon>Eukaryota</taxon>
        <taxon>Amoebozoa</taxon>
        <taxon>Evosea</taxon>
        <taxon>Eumycetozoa</taxon>
        <taxon>Dictyostelia</taxon>
        <taxon>Dictyosteliales</taxon>
        <taxon>Dictyosteliaceae</taxon>
        <taxon>Dictyostelium</taxon>
    </lineage>
</organism>
<dbReference type="Gene3D" id="3.30.70.370">
    <property type="match status" value="1"/>
</dbReference>
<evidence type="ECO:0000256" key="5">
    <source>
        <dbReference type="ARBA" id="ARBA00049244"/>
    </source>
</evidence>
<feature type="domain" description="DNA-directed DNA polymerase family A palm" evidence="7">
    <location>
        <begin position="241"/>
        <end position="449"/>
    </location>
</feature>
<keyword evidence="2" id="KW-0808">Transferase</keyword>
<keyword evidence="3" id="KW-0548">Nucleotidyltransferase</keyword>
<evidence type="ECO:0000256" key="1">
    <source>
        <dbReference type="ARBA" id="ARBA00012417"/>
    </source>
</evidence>
<dbReference type="OMA" id="PIFAMME"/>
<dbReference type="InterPro" id="IPR002298">
    <property type="entry name" value="DNA_polymerase_A"/>
</dbReference>
<dbReference type="GO" id="GO:0003677">
    <property type="term" value="F:DNA binding"/>
    <property type="evidence" value="ECO:0007669"/>
    <property type="project" value="InterPro"/>
</dbReference>
<dbReference type="STRING" id="5786.F0ZMW2"/>
<dbReference type="EC" id="2.7.7.7" evidence="1"/>
<keyword evidence="4" id="KW-0239">DNA-directed DNA polymerase</keyword>
<accession>F0ZMW2</accession>
<gene>
    <name evidence="8" type="ORF">DICPUDRAFT_34531</name>
</gene>
<comment type="catalytic activity">
    <reaction evidence="5">
        <text>DNA(n) + a 2'-deoxyribonucleoside 5'-triphosphate = DNA(n+1) + diphosphate</text>
        <dbReference type="Rhea" id="RHEA:22508"/>
        <dbReference type="Rhea" id="RHEA-COMP:17339"/>
        <dbReference type="Rhea" id="RHEA-COMP:17340"/>
        <dbReference type="ChEBI" id="CHEBI:33019"/>
        <dbReference type="ChEBI" id="CHEBI:61560"/>
        <dbReference type="ChEBI" id="CHEBI:173112"/>
        <dbReference type="EC" id="2.7.7.7"/>
    </reaction>
</comment>
<dbReference type="CDD" id="cd08638">
    <property type="entry name" value="DNA_pol_A_theta"/>
    <property type="match status" value="1"/>
</dbReference>
<evidence type="ECO:0000256" key="3">
    <source>
        <dbReference type="ARBA" id="ARBA00022695"/>
    </source>
</evidence>
<dbReference type="VEuPathDB" id="AmoebaDB:DICPUDRAFT_34531"/>
<dbReference type="GO" id="GO:0006261">
    <property type="term" value="P:DNA-templated DNA replication"/>
    <property type="evidence" value="ECO:0007669"/>
    <property type="project" value="InterPro"/>
</dbReference>
<dbReference type="RefSeq" id="XP_003288762.1">
    <property type="nucleotide sequence ID" value="XM_003288714.1"/>
</dbReference>
<evidence type="ECO:0000256" key="4">
    <source>
        <dbReference type="ARBA" id="ARBA00022932"/>
    </source>
</evidence>
<dbReference type="PRINTS" id="PR00868">
    <property type="entry name" value="DNAPOLI"/>
</dbReference>
<evidence type="ECO:0000313" key="9">
    <source>
        <dbReference type="Proteomes" id="UP000001064"/>
    </source>
</evidence>
<dbReference type="OrthoDB" id="2320933at2759"/>
<evidence type="ECO:0000256" key="6">
    <source>
        <dbReference type="SAM" id="Coils"/>
    </source>
</evidence>
<dbReference type="PROSITE" id="PS00447">
    <property type="entry name" value="DNA_POLYMERASE_A"/>
    <property type="match status" value="1"/>
</dbReference>
<dbReference type="FunFam" id="1.20.1060.10:FF:000003">
    <property type="entry name" value="Helicase and polymerase-containing protein TEBICHI"/>
    <property type="match status" value="1"/>
</dbReference>
<dbReference type="SUPFAM" id="SSF56672">
    <property type="entry name" value="DNA/RNA polymerases"/>
    <property type="match status" value="1"/>
</dbReference>
<dbReference type="eggNOG" id="KOG0950">
    <property type="taxonomic scope" value="Eukaryota"/>
</dbReference>
<reference evidence="9" key="1">
    <citation type="journal article" date="2011" name="Genome Biol.">
        <title>Comparative genomics of the social amoebae Dictyostelium discoideum and Dictyostelium purpureum.</title>
        <authorList>
            <consortium name="US DOE Joint Genome Institute (JGI-PGF)"/>
            <person name="Sucgang R."/>
            <person name="Kuo A."/>
            <person name="Tian X."/>
            <person name="Salerno W."/>
            <person name="Parikh A."/>
            <person name="Feasley C.L."/>
            <person name="Dalin E."/>
            <person name="Tu H."/>
            <person name="Huang E."/>
            <person name="Barry K."/>
            <person name="Lindquist E."/>
            <person name="Shapiro H."/>
            <person name="Bruce D."/>
            <person name="Schmutz J."/>
            <person name="Salamov A."/>
            <person name="Fey P."/>
            <person name="Gaudet P."/>
            <person name="Anjard C."/>
            <person name="Babu M.M."/>
            <person name="Basu S."/>
            <person name="Bushmanova Y."/>
            <person name="van der Wel H."/>
            <person name="Katoh-Kurasawa M."/>
            <person name="Dinh C."/>
            <person name="Coutinho P.M."/>
            <person name="Saito T."/>
            <person name="Elias M."/>
            <person name="Schaap P."/>
            <person name="Kay R.R."/>
            <person name="Henrissat B."/>
            <person name="Eichinger L."/>
            <person name="Rivero F."/>
            <person name="Putnam N.H."/>
            <person name="West C.M."/>
            <person name="Loomis W.F."/>
            <person name="Chisholm R.L."/>
            <person name="Shaulsky G."/>
            <person name="Strassmann J.E."/>
            <person name="Queller D.C."/>
            <person name="Kuspa A."/>
            <person name="Grigoriev I.V."/>
        </authorList>
    </citation>
    <scope>NUCLEOTIDE SEQUENCE [LARGE SCALE GENOMIC DNA]</scope>
    <source>
        <strain evidence="9">QSDP1</strain>
    </source>
</reference>
<dbReference type="EMBL" id="GL871086">
    <property type="protein sequence ID" value="EGC34721.1"/>
    <property type="molecule type" value="Genomic_DNA"/>
</dbReference>
<dbReference type="GO" id="GO:0003887">
    <property type="term" value="F:DNA-directed DNA polymerase activity"/>
    <property type="evidence" value="ECO:0007669"/>
    <property type="project" value="UniProtKB-KW"/>
</dbReference>
<evidence type="ECO:0000256" key="2">
    <source>
        <dbReference type="ARBA" id="ARBA00022679"/>
    </source>
</evidence>
<dbReference type="SMART" id="SM00482">
    <property type="entry name" value="POLAc"/>
    <property type="match status" value="1"/>
</dbReference>
<dbReference type="PANTHER" id="PTHR10133:SF62">
    <property type="entry name" value="DNA POLYMERASE THETA"/>
    <property type="match status" value="1"/>
</dbReference>
<keyword evidence="6" id="KW-0175">Coiled coil</keyword>
<evidence type="ECO:0000313" key="8">
    <source>
        <dbReference type="EMBL" id="EGC34721.1"/>
    </source>
</evidence>
<feature type="coiled-coil region" evidence="6">
    <location>
        <begin position="336"/>
        <end position="363"/>
    </location>
</feature>
<dbReference type="PANTHER" id="PTHR10133">
    <property type="entry name" value="DNA POLYMERASE I"/>
    <property type="match status" value="1"/>
</dbReference>
<dbReference type="GeneID" id="10499292"/>
<proteinExistence type="predicted"/>
<dbReference type="KEGG" id="dpp:DICPUDRAFT_34531"/>
<dbReference type="InParanoid" id="F0ZMW2"/>
<protein>
    <recommendedName>
        <fullName evidence="1">DNA-directed DNA polymerase</fullName>
        <ecNumber evidence="1">2.7.7.7</ecNumber>
    </recommendedName>
</protein>
<evidence type="ECO:0000259" key="7">
    <source>
        <dbReference type="SMART" id="SM00482"/>
    </source>
</evidence>
<dbReference type="Gene3D" id="1.20.1060.10">
    <property type="entry name" value="Taq DNA Polymerase, Chain T, domain 4"/>
    <property type="match status" value="1"/>
</dbReference>
<dbReference type="InterPro" id="IPR001098">
    <property type="entry name" value="DNA-dir_DNA_pol_A_palm_dom"/>
</dbReference>
<dbReference type="Pfam" id="PF00476">
    <property type="entry name" value="DNA_pol_A"/>
    <property type="match status" value="1"/>
</dbReference>